<evidence type="ECO:0000313" key="2">
    <source>
        <dbReference type="EMBL" id="MEG3614728.1"/>
    </source>
</evidence>
<comment type="caution">
    <text evidence="2">The sequence shown here is derived from an EMBL/GenBank/DDBJ whole genome shotgun (WGS) entry which is preliminary data.</text>
</comment>
<protein>
    <submittedName>
        <fullName evidence="2">SGNH/GDSL hydrolase family protein</fullName>
        <ecNumber evidence="2">3.1.-.-</ecNumber>
    </submittedName>
</protein>
<dbReference type="InterPro" id="IPR036514">
    <property type="entry name" value="SGNH_hydro_sf"/>
</dbReference>
<dbReference type="SUPFAM" id="SSF52266">
    <property type="entry name" value="SGNH hydrolase"/>
    <property type="match status" value="1"/>
</dbReference>
<dbReference type="Pfam" id="PF13472">
    <property type="entry name" value="Lipase_GDSL_2"/>
    <property type="match status" value="1"/>
</dbReference>
<dbReference type="Proteomes" id="UP001310387">
    <property type="component" value="Unassembled WGS sequence"/>
</dbReference>
<dbReference type="CDD" id="cd01832">
    <property type="entry name" value="SGNH_hydrolase_like_1"/>
    <property type="match status" value="1"/>
</dbReference>
<gene>
    <name evidence="2" type="ORF">V5O49_06280</name>
</gene>
<sequence>MSAGPVVVGLGDSITAGVGDAVTADAPYGPGWAAHLATLAGAARFTNVARNGARAHLVVAEQLDAALAVQADVATLVVGGNDALRTEFSPVDVGRHLSTCVRALRARGTAVVLATLPPIGLFELFPGRARKVMRARMDAVNAMVRATAARDQGTRGPSVVLFDIAEAVRRAGLGAWYVDRVHPSPLGHRHIAAAGCAALRTALPELTGPASVGGAQGAPVTERETCRVLLDRLPAPPPPPSAWQRAAWLTIAGVPWAVRRGHDFLPGLIRAVLDDLRGGAVGPVDLDLPALSDVGAPGTATADVLLPGH</sequence>
<proteinExistence type="predicted"/>
<accession>A0ABU7Z5Q5</accession>
<dbReference type="EMBL" id="JBAGLP010000116">
    <property type="protein sequence ID" value="MEG3614728.1"/>
    <property type="molecule type" value="Genomic_DNA"/>
</dbReference>
<evidence type="ECO:0000313" key="3">
    <source>
        <dbReference type="Proteomes" id="UP001310387"/>
    </source>
</evidence>
<keyword evidence="3" id="KW-1185">Reference proteome</keyword>
<keyword evidence="2" id="KW-0378">Hydrolase</keyword>
<name>A0ABU7Z5Q5_9MICO</name>
<dbReference type="PANTHER" id="PTHR30383">
    <property type="entry name" value="THIOESTERASE 1/PROTEASE 1/LYSOPHOSPHOLIPASE L1"/>
    <property type="match status" value="1"/>
</dbReference>
<evidence type="ECO:0000259" key="1">
    <source>
        <dbReference type="Pfam" id="PF13472"/>
    </source>
</evidence>
<dbReference type="InterPro" id="IPR051532">
    <property type="entry name" value="Ester_Hydrolysis_Enzymes"/>
</dbReference>
<dbReference type="Gene3D" id="3.40.50.1110">
    <property type="entry name" value="SGNH hydrolase"/>
    <property type="match status" value="1"/>
</dbReference>
<dbReference type="PANTHER" id="PTHR30383:SF5">
    <property type="entry name" value="SGNH HYDROLASE-TYPE ESTERASE DOMAIN-CONTAINING PROTEIN"/>
    <property type="match status" value="1"/>
</dbReference>
<dbReference type="RefSeq" id="WP_332901486.1">
    <property type="nucleotide sequence ID" value="NZ_JBAGLP010000116.1"/>
</dbReference>
<reference evidence="2" key="2">
    <citation type="submission" date="2024-02" db="EMBL/GenBank/DDBJ databases">
        <authorList>
            <person name="Prathaban M."/>
            <person name="Mythili R."/>
            <person name="Sharmila Devi N."/>
            <person name="Sobanaa M."/>
            <person name="Prathiviraj R."/>
            <person name="Selvin J."/>
        </authorList>
    </citation>
    <scope>NUCLEOTIDE SEQUENCE</scope>
    <source>
        <strain evidence="2">MP1014</strain>
    </source>
</reference>
<dbReference type="InterPro" id="IPR013830">
    <property type="entry name" value="SGNH_hydro"/>
</dbReference>
<dbReference type="GO" id="GO:0016787">
    <property type="term" value="F:hydrolase activity"/>
    <property type="evidence" value="ECO:0007669"/>
    <property type="project" value="UniProtKB-KW"/>
</dbReference>
<organism evidence="2 3">
    <name type="scientific">Isoptericola haloaureus</name>
    <dbReference type="NCBI Taxonomy" id="1542902"/>
    <lineage>
        <taxon>Bacteria</taxon>
        <taxon>Bacillati</taxon>
        <taxon>Actinomycetota</taxon>
        <taxon>Actinomycetes</taxon>
        <taxon>Micrococcales</taxon>
        <taxon>Promicromonosporaceae</taxon>
        <taxon>Isoptericola</taxon>
    </lineage>
</organism>
<reference evidence="2" key="1">
    <citation type="journal article" date="2024" name="Antonie Van Leeuwenhoek">
        <title>Isoptericola haloaureus sp. nov., a dimorphic actinobacterium isolated from mangrove sediments of southeast India, implicating biosaline agricultural significance through nitrogen fixation and salt tolerance genes.</title>
        <authorList>
            <person name="Prathaban M."/>
            <person name="Prathiviraj R."/>
            <person name="Ravichandran M."/>
            <person name="Natarajan S.D."/>
            <person name="Sobanaa M."/>
            <person name="Hari Krishna Kumar S."/>
            <person name="Chandrasekar V."/>
            <person name="Selvin J."/>
        </authorList>
    </citation>
    <scope>NUCLEOTIDE SEQUENCE</scope>
    <source>
        <strain evidence="2">MP1014</strain>
    </source>
</reference>
<dbReference type="EC" id="3.1.-.-" evidence="2"/>
<feature type="domain" description="SGNH hydrolase-type esterase" evidence="1">
    <location>
        <begin position="10"/>
        <end position="189"/>
    </location>
</feature>